<accession>A0A2W4VXX4</accession>
<name>A0A2W4VXX4_9CYAN</name>
<organism evidence="1 2">
    <name type="scientific">Pseudanabaena frigida</name>
    <dbReference type="NCBI Taxonomy" id="945775"/>
    <lineage>
        <taxon>Bacteria</taxon>
        <taxon>Bacillati</taxon>
        <taxon>Cyanobacteriota</taxon>
        <taxon>Cyanophyceae</taxon>
        <taxon>Pseudanabaenales</taxon>
        <taxon>Pseudanabaenaceae</taxon>
        <taxon>Pseudanabaena</taxon>
    </lineage>
</organism>
<protein>
    <submittedName>
        <fullName evidence="1">Uncharacterized protein</fullName>
    </submittedName>
</protein>
<reference evidence="1 2" key="1">
    <citation type="submission" date="2018-04" db="EMBL/GenBank/DDBJ databases">
        <authorList>
            <person name="Go L.Y."/>
            <person name="Mitchell J.A."/>
        </authorList>
    </citation>
    <scope>NUCLEOTIDE SEQUENCE [LARGE SCALE GENOMIC DNA]</scope>
    <source>
        <strain evidence="1">ULC066bin1</strain>
    </source>
</reference>
<sequence>MLRFALSIKSGKIDSSTVLRNLAQTVKNKPCQAFHGLDFAMRNVFC</sequence>
<dbReference type="AlphaFoldDB" id="A0A2W4VXX4"/>
<gene>
    <name evidence="1" type="ORF">DCF19_19545</name>
</gene>
<comment type="caution">
    <text evidence="1">The sequence shown here is derived from an EMBL/GenBank/DDBJ whole genome shotgun (WGS) entry which is preliminary data.</text>
</comment>
<dbReference type="Proteomes" id="UP000249467">
    <property type="component" value="Unassembled WGS sequence"/>
</dbReference>
<proteinExistence type="predicted"/>
<evidence type="ECO:0000313" key="2">
    <source>
        <dbReference type="Proteomes" id="UP000249467"/>
    </source>
</evidence>
<evidence type="ECO:0000313" key="1">
    <source>
        <dbReference type="EMBL" id="PZO37196.1"/>
    </source>
</evidence>
<dbReference type="EMBL" id="QBML01000033">
    <property type="protein sequence ID" value="PZO37196.1"/>
    <property type="molecule type" value="Genomic_DNA"/>
</dbReference>
<reference evidence="1 2" key="2">
    <citation type="submission" date="2018-06" db="EMBL/GenBank/DDBJ databases">
        <title>Metagenomic assembly of (sub)arctic Cyanobacteria and their associated microbiome from non-axenic cultures.</title>
        <authorList>
            <person name="Baurain D."/>
        </authorList>
    </citation>
    <scope>NUCLEOTIDE SEQUENCE [LARGE SCALE GENOMIC DNA]</scope>
    <source>
        <strain evidence="1">ULC066bin1</strain>
    </source>
</reference>